<sequence>MNAHVGERGALVVIAMVMLAGVAAVGASLSKMQVSGTEVAAKYTSGNKSFNIAESALQIGLKQFKDAECDPSQVTGAVPEGADGSTVVTQTLGEGKSFKLIFCPMDGTCFDDDMMPTDEDVTQAENEKDDPEDAHHPYWYKYKGRYFLKYWYLKSHMGHKYRHHHWLHADKREHWRNVQWHRKHCHGPLHHHHNNWDSRCMTGGEYSAEEDSANYWMVTAQDTSTGEKSRTLTQVVTCESGPENTGNLFRGENYNDWNRKYMIDSQTNGVVTFGTNSSGWNPNTQIEKLSNRTLTLPNTNGQPVWFHATFNLPVYSDSRFSLVVGVDEGHYRTRQIYCGDNSDGSSQVELNSTNNTIICRHYVNNYWTSTYTSMKCNGTVDSDCKLSEGKLHFKLGTFDTAEIYGMVMNGKRFKLVDAYLGVEDGGTEATAKPDMKVGKWVENM</sequence>
<evidence type="ECO:0000313" key="2">
    <source>
        <dbReference type="Proteomes" id="UP001628193"/>
    </source>
</evidence>
<reference evidence="1 2" key="1">
    <citation type="submission" date="2024-05" db="EMBL/GenBank/DDBJ databases">
        <authorList>
            <consortium name="Candidatus Magnetaquicoccaceae bacterium FCR-1 genome sequencing consortium"/>
            <person name="Shimoshige H."/>
            <person name="Shimamura S."/>
            <person name="Taoka A."/>
            <person name="Kobayashi H."/>
            <person name="Maekawa T."/>
        </authorList>
    </citation>
    <scope>NUCLEOTIDE SEQUENCE [LARGE SCALE GENOMIC DNA]</scope>
    <source>
        <strain evidence="1 2">FCR-1</strain>
    </source>
</reference>
<accession>A0ABQ0C8D2</accession>
<keyword evidence="2" id="KW-1185">Reference proteome</keyword>
<organism evidence="1 2">
    <name type="scientific">Candidatus Magnetaquiglobus chichijimensis</name>
    <dbReference type="NCBI Taxonomy" id="3141448"/>
    <lineage>
        <taxon>Bacteria</taxon>
        <taxon>Pseudomonadati</taxon>
        <taxon>Pseudomonadota</taxon>
        <taxon>Magnetococcia</taxon>
        <taxon>Magnetococcales</taxon>
        <taxon>Candidatus Magnetaquicoccaceae</taxon>
        <taxon>Candidatus Magnetaquiglobus</taxon>
    </lineage>
</organism>
<reference evidence="1 2" key="2">
    <citation type="submission" date="2024-09" db="EMBL/GenBank/DDBJ databases">
        <title>Draft genome sequence of Candidatus Magnetaquicoccaceae bacterium FCR-1.</title>
        <authorList>
            <person name="Shimoshige H."/>
            <person name="Shimamura S."/>
            <person name="Taoka A."/>
            <person name="Kobayashi H."/>
            <person name="Maekawa T."/>
        </authorList>
    </citation>
    <scope>NUCLEOTIDE SEQUENCE [LARGE SCALE GENOMIC DNA]</scope>
    <source>
        <strain evidence="1 2">FCR-1</strain>
    </source>
</reference>
<dbReference type="RefSeq" id="WP_420904858.1">
    <property type="nucleotide sequence ID" value="NZ_BAAFGK010000004.1"/>
</dbReference>
<gene>
    <name evidence="1" type="ORF">SIID45300_01476</name>
</gene>
<name>A0ABQ0C8D2_9PROT</name>
<evidence type="ECO:0000313" key="1">
    <source>
        <dbReference type="EMBL" id="GAB0057153.1"/>
    </source>
</evidence>
<protein>
    <recommendedName>
        <fullName evidence="3">Type 4 fimbrial biogenesis protein PilX N-terminal domain-containing protein</fullName>
    </recommendedName>
</protein>
<proteinExistence type="predicted"/>
<evidence type="ECO:0008006" key="3">
    <source>
        <dbReference type="Google" id="ProtNLM"/>
    </source>
</evidence>
<dbReference type="EMBL" id="BAAFGK010000004">
    <property type="protein sequence ID" value="GAB0057153.1"/>
    <property type="molecule type" value="Genomic_DNA"/>
</dbReference>
<comment type="caution">
    <text evidence="1">The sequence shown here is derived from an EMBL/GenBank/DDBJ whole genome shotgun (WGS) entry which is preliminary data.</text>
</comment>
<dbReference type="Proteomes" id="UP001628193">
    <property type="component" value="Unassembled WGS sequence"/>
</dbReference>